<sequence>MLVSSFLLCVAATPVEHRQSPPGEVSSFTAHTNPYGNDASIGYDFELAGRVTTHCNYSVITSDATVPVVPLIHCDNTTVQWEFFHEPPQGAPYRLVIVYTPETGPETYSQALPETDFAPVSFNSRDGFVYVGEPKFEAYRVE</sequence>
<reference evidence="1" key="1">
    <citation type="submission" date="2022-12" db="EMBL/GenBank/DDBJ databases">
        <title>Genome Sequence of Lasiodiplodia mahajangana.</title>
        <authorList>
            <person name="Buettner E."/>
        </authorList>
    </citation>
    <scope>NUCLEOTIDE SEQUENCE</scope>
    <source>
        <strain evidence="1">VT137</strain>
    </source>
</reference>
<comment type="caution">
    <text evidence="1">The sequence shown here is derived from an EMBL/GenBank/DDBJ whole genome shotgun (WGS) entry which is preliminary data.</text>
</comment>
<dbReference type="EMBL" id="JAPUUL010000635">
    <property type="protein sequence ID" value="KAJ8129880.1"/>
    <property type="molecule type" value="Genomic_DNA"/>
</dbReference>
<proteinExistence type="predicted"/>
<keyword evidence="2" id="KW-1185">Reference proteome</keyword>
<gene>
    <name evidence="1" type="ORF">O1611_g3750</name>
</gene>
<organism evidence="1 2">
    <name type="scientific">Lasiodiplodia mahajangana</name>
    <dbReference type="NCBI Taxonomy" id="1108764"/>
    <lineage>
        <taxon>Eukaryota</taxon>
        <taxon>Fungi</taxon>
        <taxon>Dikarya</taxon>
        <taxon>Ascomycota</taxon>
        <taxon>Pezizomycotina</taxon>
        <taxon>Dothideomycetes</taxon>
        <taxon>Dothideomycetes incertae sedis</taxon>
        <taxon>Botryosphaeriales</taxon>
        <taxon>Botryosphaeriaceae</taxon>
        <taxon>Lasiodiplodia</taxon>
    </lineage>
</organism>
<evidence type="ECO:0000313" key="2">
    <source>
        <dbReference type="Proteomes" id="UP001153332"/>
    </source>
</evidence>
<dbReference type="Proteomes" id="UP001153332">
    <property type="component" value="Unassembled WGS sequence"/>
</dbReference>
<protein>
    <submittedName>
        <fullName evidence="1">Uncharacterized protein</fullName>
    </submittedName>
</protein>
<evidence type="ECO:0000313" key="1">
    <source>
        <dbReference type="EMBL" id="KAJ8129880.1"/>
    </source>
</evidence>
<name>A0ACC2JR11_9PEZI</name>
<accession>A0ACC2JR11</accession>